<dbReference type="AlphaFoldDB" id="A0AAD8IAM0"/>
<gene>
    <name evidence="1" type="ORF">POM88_020032</name>
</gene>
<dbReference type="EMBL" id="JAUIZM010000005">
    <property type="protein sequence ID" value="KAK1382297.1"/>
    <property type="molecule type" value="Genomic_DNA"/>
</dbReference>
<comment type="caution">
    <text evidence="1">The sequence shown here is derived from an EMBL/GenBank/DDBJ whole genome shotgun (WGS) entry which is preliminary data.</text>
</comment>
<evidence type="ECO:0000313" key="1">
    <source>
        <dbReference type="EMBL" id="KAK1382297.1"/>
    </source>
</evidence>
<sequence>MLQYLILLVYNIGFINYSFQQIYSEFGHRIRVHTQDCPDWIIESPYWTSASSKSQSVFAHLLPGESQNFLGIILCFQQVWEDYDSRYGYSVKNTTSGFVWSDNVDYDNVDDPSESLMCSRTTREQK</sequence>
<reference evidence="1" key="2">
    <citation type="submission" date="2023-05" db="EMBL/GenBank/DDBJ databases">
        <authorList>
            <person name="Schelkunov M.I."/>
        </authorList>
    </citation>
    <scope>NUCLEOTIDE SEQUENCE</scope>
    <source>
        <strain evidence="1">Hsosn_3</strain>
        <tissue evidence="1">Leaf</tissue>
    </source>
</reference>
<dbReference type="Proteomes" id="UP001237642">
    <property type="component" value="Unassembled WGS sequence"/>
</dbReference>
<organism evidence="1 2">
    <name type="scientific">Heracleum sosnowskyi</name>
    <dbReference type="NCBI Taxonomy" id="360622"/>
    <lineage>
        <taxon>Eukaryota</taxon>
        <taxon>Viridiplantae</taxon>
        <taxon>Streptophyta</taxon>
        <taxon>Embryophyta</taxon>
        <taxon>Tracheophyta</taxon>
        <taxon>Spermatophyta</taxon>
        <taxon>Magnoliopsida</taxon>
        <taxon>eudicotyledons</taxon>
        <taxon>Gunneridae</taxon>
        <taxon>Pentapetalae</taxon>
        <taxon>asterids</taxon>
        <taxon>campanulids</taxon>
        <taxon>Apiales</taxon>
        <taxon>Apiaceae</taxon>
        <taxon>Apioideae</taxon>
        <taxon>apioid superclade</taxon>
        <taxon>Tordylieae</taxon>
        <taxon>Tordyliinae</taxon>
        <taxon>Heracleum</taxon>
    </lineage>
</organism>
<accession>A0AAD8IAM0</accession>
<evidence type="ECO:0000313" key="2">
    <source>
        <dbReference type="Proteomes" id="UP001237642"/>
    </source>
</evidence>
<reference evidence="1" key="1">
    <citation type="submission" date="2023-02" db="EMBL/GenBank/DDBJ databases">
        <title>Genome of toxic invasive species Heracleum sosnowskyi carries increased number of genes despite the absence of recent whole-genome duplications.</title>
        <authorList>
            <person name="Schelkunov M."/>
            <person name="Shtratnikova V."/>
            <person name="Makarenko M."/>
            <person name="Klepikova A."/>
            <person name="Omelchenko D."/>
            <person name="Novikova G."/>
            <person name="Obukhova E."/>
            <person name="Bogdanov V."/>
            <person name="Penin A."/>
            <person name="Logacheva M."/>
        </authorList>
    </citation>
    <scope>NUCLEOTIDE SEQUENCE</scope>
    <source>
        <strain evidence="1">Hsosn_3</strain>
        <tissue evidence="1">Leaf</tissue>
    </source>
</reference>
<keyword evidence="2" id="KW-1185">Reference proteome</keyword>
<protein>
    <submittedName>
        <fullName evidence="1">Uncharacterized protein</fullName>
    </submittedName>
</protein>
<name>A0AAD8IAM0_9APIA</name>
<proteinExistence type="predicted"/>